<gene>
    <name evidence="6" type="ORF">NEE14_011590</name>
</gene>
<organism evidence="6 7">
    <name type="scientific">Parabacteroides absconsus</name>
    <dbReference type="NCBI Taxonomy" id="2951805"/>
    <lineage>
        <taxon>Bacteria</taxon>
        <taxon>Pseudomonadati</taxon>
        <taxon>Bacteroidota</taxon>
        <taxon>Bacteroidia</taxon>
        <taxon>Bacteroidales</taxon>
        <taxon>Tannerellaceae</taxon>
        <taxon>Parabacteroides</taxon>
    </lineage>
</organism>
<keyword evidence="4" id="KW-0408">Iron</keyword>
<dbReference type="EMBL" id="CP146284">
    <property type="protein sequence ID" value="WWV65635.1"/>
    <property type="molecule type" value="Genomic_DNA"/>
</dbReference>
<keyword evidence="7" id="KW-1185">Reference proteome</keyword>
<dbReference type="Proteomes" id="UP001320603">
    <property type="component" value="Chromosome"/>
</dbReference>
<dbReference type="InterPro" id="IPR039650">
    <property type="entry name" value="HdrA-like"/>
</dbReference>
<proteinExistence type="predicted"/>
<evidence type="ECO:0000256" key="2">
    <source>
        <dbReference type="ARBA" id="ARBA00022723"/>
    </source>
</evidence>
<evidence type="ECO:0000256" key="3">
    <source>
        <dbReference type="ARBA" id="ARBA00023002"/>
    </source>
</evidence>
<dbReference type="SUPFAM" id="SSF51905">
    <property type="entry name" value="FAD/NAD(P)-binding domain"/>
    <property type="match status" value="1"/>
</dbReference>
<sequence length="623" mass="70490">MKRLGFIIIELIICVQILCAQSYYDLVIIGGNPGGIMAAISAAKLGQTSVILERTEYIGGLPANGLGATDIATRNATTGLFKDFVDRVYQYYVSTYGEKSSQVQLCSNGYHFEPSVATTVFQDMIAEHKDKITILTMRQFDSDPNNLIVKDNKISKIIVTNRITGDKEIYEGSVFLDATYEGDLGAAAGVPFRVGREGKDEFNEPGAGRVYKYWGGIEGEGSTFQGDNAVQAYNYRLCLTNNPKNRVLFQKPKNYNREEYASIINDVWTGRNTDKAMQSITQKMMEENKISIQKGNESKLPGDKWGIAKATNIVHLPNMKSDANNQHGVFVSTDLPEENWPWPTSSWEWRDKFAKRLREYTEGLFYFIQNDPELPDQFIQNTREWGLAKDEYTDNGNFPRQVYVREGRRFEGLYFFTAHDALPVSIGSRPPIHQQSITASHYALDSHAVRKREEGRIHLDGFLSYPTAVYTVPFGVMVPKSVDNLLLPVPVSGSHIGFSTLRMEPCWMAIGQAAGITASISIQDKVKVQNINIQKLQDYLIDQNATLIYYKDVNVSSEDFRMVQYMGLKGYLPDWEACLNDPIDKETFNAWMKLSGMNLDYTSGKVTRKDILYKIYQFLRSNE</sequence>
<keyword evidence="3" id="KW-0560">Oxidoreductase</keyword>
<protein>
    <submittedName>
        <fullName evidence="6">FAD-dependent oxidoreductase</fullName>
    </submittedName>
</protein>
<keyword evidence="5" id="KW-0411">Iron-sulfur</keyword>
<evidence type="ECO:0000313" key="7">
    <source>
        <dbReference type="Proteomes" id="UP001320603"/>
    </source>
</evidence>
<reference evidence="6 7" key="1">
    <citation type="submission" date="2024-02" db="EMBL/GenBank/DDBJ databases">
        <title>Whole genome sequencing of Parabacteroides sp. AD58.</title>
        <authorList>
            <person name="Chaplin A.V."/>
            <person name="Pikina A.P."/>
            <person name="Sokolova S.R."/>
            <person name="Korostin D.O."/>
            <person name="Efimov B.A."/>
        </authorList>
    </citation>
    <scope>NUCLEOTIDE SEQUENCE [LARGE SCALE GENOMIC DNA]</scope>
    <source>
        <strain evidence="6 7">AD58</strain>
    </source>
</reference>
<evidence type="ECO:0000256" key="5">
    <source>
        <dbReference type="ARBA" id="ARBA00023014"/>
    </source>
</evidence>
<dbReference type="Gene3D" id="3.50.50.60">
    <property type="entry name" value="FAD/NAD(P)-binding domain"/>
    <property type="match status" value="1"/>
</dbReference>
<dbReference type="PANTHER" id="PTHR43498:SF1">
    <property type="entry name" value="COB--COM HETERODISULFIDE REDUCTASE IRON-SULFUR SUBUNIT A"/>
    <property type="match status" value="1"/>
</dbReference>
<evidence type="ECO:0000256" key="1">
    <source>
        <dbReference type="ARBA" id="ARBA00022485"/>
    </source>
</evidence>
<keyword evidence="2" id="KW-0479">Metal-binding</keyword>
<dbReference type="Pfam" id="PF12831">
    <property type="entry name" value="FAD_oxidored"/>
    <property type="match status" value="1"/>
</dbReference>
<accession>A0ABZ2IQH1</accession>
<dbReference type="InterPro" id="IPR036188">
    <property type="entry name" value="FAD/NAD-bd_sf"/>
</dbReference>
<dbReference type="RefSeq" id="WP_251966624.1">
    <property type="nucleotide sequence ID" value="NZ_CP146284.1"/>
</dbReference>
<evidence type="ECO:0000313" key="6">
    <source>
        <dbReference type="EMBL" id="WWV65635.1"/>
    </source>
</evidence>
<evidence type="ECO:0000256" key="4">
    <source>
        <dbReference type="ARBA" id="ARBA00023004"/>
    </source>
</evidence>
<keyword evidence="1" id="KW-0004">4Fe-4S</keyword>
<dbReference type="PANTHER" id="PTHR43498">
    <property type="entry name" value="FERREDOXIN:COB-COM HETERODISULFIDE REDUCTASE SUBUNIT A"/>
    <property type="match status" value="1"/>
</dbReference>
<name>A0ABZ2IQH1_9BACT</name>